<dbReference type="PANTHER" id="PTHR37017:SF11">
    <property type="entry name" value="ESTERASE_LIPASE_THIOESTERASE DOMAIN-CONTAINING PROTEIN"/>
    <property type="match status" value="1"/>
</dbReference>
<keyword evidence="3" id="KW-1185">Reference proteome</keyword>
<dbReference type="Proteomes" id="UP000663181">
    <property type="component" value="Chromosome"/>
</dbReference>
<gene>
    <name evidence="2" type="ORF">ISN74_19400</name>
</gene>
<evidence type="ECO:0000313" key="3">
    <source>
        <dbReference type="Proteomes" id="UP000663181"/>
    </source>
</evidence>
<feature type="domain" description="AB hydrolase-1" evidence="1">
    <location>
        <begin position="7"/>
        <end position="225"/>
    </location>
</feature>
<reference evidence="2 3" key="1">
    <citation type="submission" date="2020-10" db="EMBL/GenBank/DDBJ databases">
        <title>Phylogeny of dyella-like bacteria.</title>
        <authorList>
            <person name="Fu J."/>
        </authorList>
    </citation>
    <scope>NUCLEOTIDE SEQUENCE [LARGE SCALE GENOMIC DNA]</scope>
    <source>
        <strain evidence="2 3">DHOB09</strain>
    </source>
</reference>
<dbReference type="EMBL" id="CP064030">
    <property type="protein sequence ID" value="QRN53548.1"/>
    <property type="molecule type" value="Genomic_DNA"/>
</dbReference>
<organism evidence="2 3">
    <name type="scientific">Dyella caseinilytica</name>
    <dbReference type="NCBI Taxonomy" id="1849581"/>
    <lineage>
        <taxon>Bacteria</taxon>
        <taxon>Pseudomonadati</taxon>
        <taxon>Pseudomonadota</taxon>
        <taxon>Gammaproteobacteria</taxon>
        <taxon>Lysobacterales</taxon>
        <taxon>Rhodanobacteraceae</taxon>
        <taxon>Dyella</taxon>
    </lineage>
</organism>
<dbReference type="Pfam" id="PF12697">
    <property type="entry name" value="Abhydrolase_6"/>
    <property type="match status" value="1"/>
</dbReference>
<dbReference type="PANTHER" id="PTHR37017">
    <property type="entry name" value="AB HYDROLASE-1 DOMAIN-CONTAINING PROTEIN-RELATED"/>
    <property type="match status" value="1"/>
</dbReference>
<dbReference type="SUPFAM" id="SSF53474">
    <property type="entry name" value="alpha/beta-Hydrolases"/>
    <property type="match status" value="1"/>
</dbReference>
<keyword evidence="2" id="KW-0378">Hydrolase</keyword>
<protein>
    <submittedName>
        <fullName evidence="2">Alpha/beta hydrolase</fullName>
    </submittedName>
</protein>
<evidence type="ECO:0000313" key="2">
    <source>
        <dbReference type="EMBL" id="QRN53548.1"/>
    </source>
</evidence>
<dbReference type="GO" id="GO:0016787">
    <property type="term" value="F:hydrolase activity"/>
    <property type="evidence" value="ECO:0007669"/>
    <property type="project" value="UniProtKB-KW"/>
</dbReference>
<dbReference type="Gene3D" id="3.40.50.1820">
    <property type="entry name" value="alpha/beta hydrolase"/>
    <property type="match status" value="1"/>
</dbReference>
<dbReference type="InterPro" id="IPR052897">
    <property type="entry name" value="Sec-Metab_Biosynth_Hydrolase"/>
</dbReference>
<sequence>MPKQPTIVLVHGALTDASVWNEVAKHLQSLGYTTVAPAIPLRGLHSDAEYLSAFLKTIEEPFILVGHSYGGSIISHPALGGYQIKALVFVAAFAPDAGESTGELNGRFPGSKLGEATIVLRECPGGTDLYLQPNHFSDVYAGDLPPNAVALMAAAQRPLNVSALSETFDSAPTWSSVRSWTVVASADSSLPADAQRFMAKRAGSIVTEVEASHALPVSKPSAVAAVIAEAARTAN</sequence>
<dbReference type="InterPro" id="IPR029058">
    <property type="entry name" value="AB_hydrolase_fold"/>
</dbReference>
<proteinExistence type="predicted"/>
<dbReference type="InterPro" id="IPR000073">
    <property type="entry name" value="AB_hydrolase_1"/>
</dbReference>
<evidence type="ECO:0000259" key="1">
    <source>
        <dbReference type="Pfam" id="PF12697"/>
    </source>
</evidence>
<name>A0ABX7GU18_9GAMM</name>
<accession>A0ABX7GU18</accession>
<dbReference type="RefSeq" id="WP_188795542.1">
    <property type="nucleotide sequence ID" value="NZ_BMIZ01000001.1"/>
</dbReference>